<protein>
    <submittedName>
        <fullName evidence="2">Uncharacterized protein</fullName>
    </submittedName>
</protein>
<evidence type="ECO:0000313" key="2">
    <source>
        <dbReference type="EMBL" id="KYQ89844.1"/>
    </source>
</evidence>
<keyword evidence="1" id="KW-0732">Signal</keyword>
<accession>A0A151Z7T3</accession>
<dbReference type="OMA" id="LEANKCT"/>
<dbReference type="Proteomes" id="UP000076078">
    <property type="component" value="Unassembled WGS sequence"/>
</dbReference>
<comment type="caution">
    <text evidence="2">The sequence shown here is derived from an EMBL/GenBank/DDBJ whole genome shotgun (WGS) entry which is preliminary data.</text>
</comment>
<dbReference type="EMBL" id="LODT01000039">
    <property type="protein sequence ID" value="KYQ89844.1"/>
    <property type="molecule type" value="Genomic_DNA"/>
</dbReference>
<name>A0A151Z7T3_TIELA</name>
<evidence type="ECO:0000313" key="3">
    <source>
        <dbReference type="Proteomes" id="UP000076078"/>
    </source>
</evidence>
<evidence type="ECO:0000256" key="1">
    <source>
        <dbReference type="SAM" id="SignalP"/>
    </source>
</evidence>
<dbReference type="InParanoid" id="A0A151Z7T3"/>
<feature type="signal peptide" evidence="1">
    <location>
        <begin position="1"/>
        <end position="23"/>
    </location>
</feature>
<dbReference type="FunCoup" id="A0A151Z7T3">
    <property type="interactions" value="3"/>
</dbReference>
<gene>
    <name evidence="2" type="ORF">DLAC_09820</name>
</gene>
<sequence length="208" mass="23288">MFLQSKVLFVVVFISLAIGQIRCQSSDDQLFITYNINANNDCSGEYVQGMVYLAGVCNFGVQYNCDLENNIVTKDNYYDPFCDHGIQYSENITFNECTDNGFIYSCSSDYQIYPQSNAIVNVQASGNCSSEDPSEDMQVTYLIYLATKTCINGVDGVPSYMFSCNETAYTRYQFSSELGCEGDMTSITWAFNSGCNGDTVKEQFCTSW</sequence>
<reference evidence="2 3" key="1">
    <citation type="submission" date="2015-12" db="EMBL/GenBank/DDBJ databases">
        <title>Dictyostelia acquired genes for synthesis and detection of signals that induce cell-type specialization by lateral gene transfer from prokaryotes.</title>
        <authorList>
            <person name="Gloeckner G."/>
            <person name="Schaap P."/>
        </authorList>
    </citation>
    <scope>NUCLEOTIDE SEQUENCE [LARGE SCALE GENOMIC DNA]</scope>
    <source>
        <strain evidence="2 3">TK</strain>
    </source>
</reference>
<dbReference type="AlphaFoldDB" id="A0A151Z7T3"/>
<proteinExistence type="predicted"/>
<keyword evidence="3" id="KW-1185">Reference proteome</keyword>
<feature type="chain" id="PRO_5007592975" evidence="1">
    <location>
        <begin position="24"/>
        <end position="208"/>
    </location>
</feature>
<organism evidence="2 3">
    <name type="scientific">Tieghemostelium lacteum</name>
    <name type="common">Slime mold</name>
    <name type="synonym">Dictyostelium lacteum</name>
    <dbReference type="NCBI Taxonomy" id="361077"/>
    <lineage>
        <taxon>Eukaryota</taxon>
        <taxon>Amoebozoa</taxon>
        <taxon>Evosea</taxon>
        <taxon>Eumycetozoa</taxon>
        <taxon>Dictyostelia</taxon>
        <taxon>Dictyosteliales</taxon>
        <taxon>Raperosteliaceae</taxon>
        <taxon>Tieghemostelium</taxon>
    </lineage>
</organism>